<evidence type="ECO:0008006" key="4">
    <source>
        <dbReference type="Google" id="ProtNLM"/>
    </source>
</evidence>
<sequence>MNPIAATVTAIALSLISAASLYAASPHCRWPSWRRHAARGNLVGVLLALGALWVWIAELGVGAGLCAMLGTWMLGLMACPYLAWRTSPDADGGTR</sequence>
<keyword evidence="1" id="KW-0472">Membrane</keyword>
<dbReference type="EMBL" id="AP027041">
    <property type="protein sequence ID" value="BDU18495.1"/>
    <property type="molecule type" value="Genomic_DNA"/>
</dbReference>
<evidence type="ECO:0000256" key="1">
    <source>
        <dbReference type="SAM" id="Phobius"/>
    </source>
</evidence>
<evidence type="ECO:0000313" key="2">
    <source>
        <dbReference type="EMBL" id="BDU18495.1"/>
    </source>
</evidence>
<keyword evidence="1" id="KW-0812">Transmembrane</keyword>
<feature type="transmembrane region" description="Helical" evidence="1">
    <location>
        <begin position="39"/>
        <end position="56"/>
    </location>
</feature>
<gene>
    <name evidence="2" type="ORF">LA521A_36960</name>
</gene>
<keyword evidence="3" id="KW-1185">Reference proteome</keyword>
<name>A0ABN6URS5_9GAMM</name>
<accession>A0ABN6URS5</accession>
<keyword evidence="1" id="KW-1133">Transmembrane helix</keyword>
<proteinExistence type="predicted"/>
<dbReference type="Proteomes" id="UP001317822">
    <property type="component" value="Chromosome"/>
</dbReference>
<protein>
    <recommendedName>
        <fullName evidence="4">DUF3325 domain-containing protein</fullName>
    </recommendedName>
</protein>
<evidence type="ECO:0000313" key="3">
    <source>
        <dbReference type="Proteomes" id="UP001317822"/>
    </source>
</evidence>
<organism evidence="2 3">
    <name type="scientific">Lysobacter auxotrophicus</name>
    <dbReference type="NCBI Taxonomy" id="2992573"/>
    <lineage>
        <taxon>Bacteria</taxon>
        <taxon>Pseudomonadati</taxon>
        <taxon>Pseudomonadota</taxon>
        <taxon>Gammaproteobacteria</taxon>
        <taxon>Lysobacterales</taxon>
        <taxon>Lysobacteraceae</taxon>
        <taxon>Lysobacter</taxon>
    </lineage>
</organism>
<dbReference type="RefSeq" id="WP_281780341.1">
    <property type="nucleotide sequence ID" value="NZ_AP027041.1"/>
</dbReference>
<reference evidence="2 3" key="1">
    <citation type="journal article" date="2023" name="Int. J. Syst. Evol. Microbiol.">
        <title>Physiological and genomic analyses of cobalamin (vitamin B12)-auxotrophy of Lysobacter auxotrophicus sp. nov., a methionine-auxotrophic chitinolytic bacterium isolated from chitin-treated soil.</title>
        <authorList>
            <person name="Saito A."/>
            <person name="Dohra H."/>
            <person name="Hamada M."/>
            <person name="Moriuchi R."/>
            <person name="Kotsuchibashi Y."/>
            <person name="Mori K."/>
        </authorList>
    </citation>
    <scope>NUCLEOTIDE SEQUENCE [LARGE SCALE GENOMIC DNA]</scope>
    <source>
        <strain evidence="2 3">5-21a</strain>
    </source>
</reference>
<feature type="transmembrane region" description="Helical" evidence="1">
    <location>
        <begin position="63"/>
        <end position="84"/>
    </location>
</feature>